<name>A0A1I8NBZ8_MUSDO</name>
<dbReference type="Proteomes" id="UP001652621">
    <property type="component" value="Unplaced"/>
</dbReference>
<keyword evidence="3" id="KW-1185">Reference proteome</keyword>
<evidence type="ECO:0000256" key="1">
    <source>
        <dbReference type="SAM" id="SignalP"/>
    </source>
</evidence>
<sequence length="194" mass="22395">MGILNKSGWIVFIVVTLAKTLICGPLPSLPTHSPAFNDVNEVVDYYIHNTKLTYDHRAASINEEADNIFQYINNNSNNKGLKNNNKYQKLDDTLKHFMARVNKFNNKCGITDVLMILAPRVLHEINDTNDNELIALSERFRNLLKLNEVQRQIEAAKKVEEFLDGKETSIVLQFHSKYTAWDREYCYGVSVWDE</sequence>
<proteinExistence type="predicted"/>
<dbReference type="AlphaFoldDB" id="A0A1I8NBZ8"/>
<keyword evidence="1" id="KW-0732">Signal</keyword>
<reference evidence="2" key="1">
    <citation type="submission" date="2020-05" db="UniProtKB">
        <authorList>
            <consortium name="EnsemblMetazoa"/>
        </authorList>
    </citation>
    <scope>IDENTIFICATION</scope>
    <source>
        <strain evidence="2">Aabys</strain>
    </source>
</reference>
<feature type="signal peptide" evidence="1">
    <location>
        <begin position="1"/>
        <end position="18"/>
    </location>
</feature>
<accession>A0A1I8NBZ8</accession>
<organism evidence="2">
    <name type="scientific">Musca domestica</name>
    <name type="common">House fly</name>
    <dbReference type="NCBI Taxonomy" id="7370"/>
    <lineage>
        <taxon>Eukaryota</taxon>
        <taxon>Metazoa</taxon>
        <taxon>Ecdysozoa</taxon>
        <taxon>Arthropoda</taxon>
        <taxon>Hexapoda</taxon>
        <taxon>Insecta</taxon>
        <taxon>Pterygota</taxon>
        <taxon>Neoptera</taxon>
        <taxon>Endopterygota</taxon>
        <taxon>Diptera</taxon>
        <taxon>Brachycera</taxon>
        <taxon>Muscomorpha</taxon>
        <taxon>Muscoidea</taxon>
        <taxon>Muscidae</taxon>
        <taxon>Musca</taxon>
    </lineage>
</organism>
<feature type="chain" id="PRO_5044561503" evidence="1">
    <location>
        <begin position="19"/>
        <end position="194"/>
    </location>
</feature>
<evidence type="ECO:0000313" key="2">
    <source>
        <dbReference type="EnsemblMetazoa" id="MDOA013657-PA"/>
    </source>
</evidence>
<dbReference type="EnsemblMetazoa" id="MDOA013657-RA">
    <property type="protein sequence ID" value="MDOA013657-PA"/>
    <property type="gene ID" value="MDOA013657"/>
</dbReference>
<evidence type="ECO:0000313" key="3">
    <source>
        <dbReference type="Proteomes" id="UP001652621"/>
    </source>
</evidence>
<dbReference type="GeneID" id="101894540"/>
<protein>
    <submittedName>
        <fullName evidence="4">Uncharacterized protein LOC101894540</fullName>
    </submittedName>
</protein>
<dbReference type="KEGG" id="mde:101894540"/>
<evidence type="ECO:0000313" key="4">
    <source>
        <dbReference type="RefSeq" id="XP_005181745.1"/>
    </source>
</evidence>
<dbReference type="VEuPathDB" id="VectorBase:MDOA013657"/>
<dbReference type="RefSeq" id="XP_005181745.1">
    <property type="nucleotide sequence ID" value="XM_005181688.3"/>
</dbReference>
<reference evidence="4" key="2">
    <citation type="submission" date="2025-04" db="UniProtKB">
        <authorList>
            <consortium name="RefSeq"/>
        </authorList>
    </citation>
    <scope>IDENTIFICATION</scope>
    <source>
        <strain evidence="4">Aabys</strain>
    </source>
</reference>
<dbReference type="OrthoDB" id="10439647at2759"/>
<gene>
    <name evidence="2" type="primary">101894540</name>
    <name evidence="4" type="synonym">LOC101894540</name>
</gene>
<dbReference type="VEuPathDB" id="VectorBase:MDOMA2_000787"/>